<keyword evidence="8" id="KW-0393">Immunoglobulin domain</keyword>
<dbReference type="PANTHER" id="PTHR12207:SF3">
    <property type="entry name" value="PROSTAGLANDIN F2 RECEPTOR NEGATIVE REGULATOR"/>
    <property type="match status" value="1"/>
</dbReference>
<proteinExistence type="predicted"/>
<reference evidence="11" key="1">
    <citation type="journal article" date="2023" name="Science">
        <title>Genome structures resolve the early diversification of teleost fishes.</title>
        <authorList>
            <person name="Parey E."/>
            <person name="Louis A."/>
            <person name="Montfort J."/>
            <person name="Bouchez O."/>
            <person name="Roques C."/>
            <person name="Iampietro C."/>
            <person name="Lluch J."/>
            <person name="Castinel A."/>
            <person name="Donnadieu C."/>
            <person name="Desvignes T."/>
            <person name="Floi Bucao C."/>
            <person name="Jouanno E."/>
            <person name="Wen M."/>
            <person name="Mejri S."/>
            <person name="Dirks R."/>
            <person name="Jansen H."/>
            <person name="Henkel C."/>
            <person name="Chen W.J."/>
            <person name="Zahm M."/>
            <person name="Cabau C."/>
            <person name="Klopp C."/>
            <person name="Thompson A.W."/>
            <person name="Robinson-Rechavi M."/>
            <person name="Braasch I."/>
            <person name="Lecointre G."/>
            <person name="Bobe J."/>
            <person name="Postlethwait J.H."/>
            <person name="Berthelot C."/>
            <person name="Roest Crollius H."/>
            <person name="Guiguen Y."/>
        </authorList>
    </citation>
    <scope>NUCLEOTIDE SEQUENCE</scope>
    <source>
        <strain evidence="11">WJC10195</strain>
    </source>
</reference>
<evidence type="ECO:0000256" key="7">
    <source>
        <dbReference type="ARBA" id="ARBA00023157"/>
    </source>
</evidence>
<sequence>MASFPKDIQSAGIGAGKMRNALFTYFFLFLTSGQVECRVVHVSAGPLVRVEGQTATLSCSVSEYEGPREQDFEWKVLRGDQWLQVVSTFDLNYADRSLQDRMDSGDIIMERRGPASVVLQIHGLTPGDGTTYLCSTPSTDSVIKGNYEAEVKLTVIQDSLKVAPSVPPAVIPEGGPLELYCNASRDVSEQGYTHLSITWSVGRGAGPEDVMSFGPDGGVTVGVNYTQRYSAAGLRLDLQGGGVYGLVLTEVLPDDGGVYTCTAREWSREVGGAWQQILQRSAEIGEVKVTPTAQSLTVSVEDDDITLSMDDTLNLTCSVAIDYQRSLGLEVTWLVSPASGGGSAEPQVLARMTRDGVVKGVDSPVGFARVEAGSFRLLVQGVVQSDSGLYSCRVRAWIRRSGGEWYQAAQNTSDPVQVLVTMKEPDFKVMLLDGVTPQFSGDPTELECRVTGVSGLGAGRLGVSWLYAAATPGDVISAGSGSVVASLDGRGNLRAGDGYGERVGNGLLVLSRSEPDVFRLRLLRTQDSDMGAYSCAVTAWSPAQNGGWEKGKEVHSEPLNVFWTPK</sequence>
<dbReference type="Gene3D" id="2.60.40.10">
    <property type="entry name" value="Immunoglobulins"/>
    <property type="match status" value="4"/>
</dbReference>
<evidence type="ECO:0000259" key="10">
    <source>
        <dbReference type="PROSITE" id="PS50835"/>
    </source>
</evidence>
<dbReference type="GO" id="GO:0016020">
    <property type="term" value="C:membrane"/>
    <property type="evidence" value="ECO:0007669"/>
    <property type="project" value="UniProtKB-SubCell"/>
</dbReference>
<gene>
    <name evidence="11" type="ORF">SKAU_G00427110</name>
</gene>
<dbReference type="InterPro" id="IPR003599">
    <property type="entry name" value="Ig_sub"/>
</dbReference>
<dbReference type="Proteomes" id="UP001152622">
    <property type="component" value="Unassembled WGS sequence"/>
</dbReference>
<keyword evidence="12" id="KW-1185">Reference proteome</keyword>
<dbReference type="EMBL" id="JAINUF010000029">
    <property type="protein sequence ID" value="KAJ8332285.1"/>
    <property type="molecule type" value="Genomic_DNA"/>
</dbReference>
<feature type="non-terminal residue" evidence="11">
    <location>
        <position position="1"/>
    </location>
</feature>
<dbReference type="OrthoDB" id="9873136at2759"/>
<evidence type="ECO:0000256" key="1">
    <source>
        <dbReference type="ARBA" id="ARBA00004167"/>
    </source>
</evidence>
<protein>
    <recommendedName>
        <fullName evidence="10">Ig-like domain-containing protein</fullName>
    </recommendedName>
</protein>
<evidence type="ECO:0000313" key="11">
    <source>
        <dbReference type="EMBL" id="KAJ8332285.1"/>
    </source>
</evidence>
<comment type="subcellular location">
    <subcellularLocation>
        <location evidence="1">Membrane</location>
        <topology evidence="1">Single-pass membrane protein</topology>
    </subcellularLocation>
</comment>
<accession>A0A9Q1E4Z4</accession>
<keyword evidence="6" id="KW-0472">Membrane</keyword>
<dbReference type="InterPro" id="IPR013783">
    <property type="entry name" value="Ig-like_fold"/>
</dbReference>
<feature type="domain" description="Ig-like" evidence="10">
    <location>
        <begin position="51"/>
        <end position="154"/>
    </location>
</feature>
<dbReference type="SMART" id="SM00408">
    <property type="entry name" value="IGc2"/>
    <property type="match status" value="4"/>
</dbReference>
<feature type="domain" description="Ig-like" evidence="10">
    <location>
        <begin position="291"/>
        <end position="394"/>
    </location>
</feature>
<dbReference type="SUPFAM" id="SSF48726">
    <property type="entry name" value="Immunoglobulin"/>
    <property type="match status" value="3"/>
</dbReference>
<evidence type="ECO:0000256" key="3">
    <source>
        <dbReference type="ARBA" id="ARBA00022729"/>
    </source>
</evidence>
<evidence type="ECO:0000256" key="9">
    <source>
        <dbReference type="SAM" id="SignalP"/>
    </source>
</evidence>
<comment type="caution">
    <text evidence="11">The sequence shown here is derived from an EMBL/GenBank/DDBJ whole genome shotgun (WGS) entry which is preliminary data.</text>
</comment>
<feature type="chain" id="PRO_5040472048" description="Ig-like domain-containing protein" evidence="9">
    <location>
        <begin position="38"/>
        <end position="566"/>
    </location>
</feature>
<dbReference type="InterPro" id="IPR007110">
    <property type="entry name" value="Ig-like_dom"/>
</dbReference>
<evidence type="ECO:0000256" key="4">
    <source>
        <dbReference type="ARBA" id="ARBA00022737"/>
    </source>
</evidence>
<keyword evidence="5" id="KW-1133">Transmembrane helix</keyword>
<dbReference type="PANTHER" id="PTHR12207">
    <property type="entry name" value="V-SET AND TRANSMEMBRANE DOMAIN-CONTAINING PROTEIN"/>
    <property type="match status" value="1"/>
</dbReference>
<keyword evidence="2" id="KW-0812">Transmembrane</keyword>
<dbReference type="InterPro" id="IPR036179">
    <property type="entry name" value="Ig-like_dom_sf"/>
</dbReference>
<name>A0A9Q1E4Z4_SYNKA</name>
<dbReference type="InterPro" id="IPR051102">
    <property type="entry name" value="IgSF_V-set/TM_domain"/>
</dbReference>
<evidence type="ECO:0000256" key="8">
    <source>
        <dbReference type="ARBA" id="ARBA00023319"/>
    </source>
</evidence>
<dbReference type="SMART" id="SM00409">
    <property type="entry name" value="IG"/>
    <property type="match status" value="4"/>
</dbReference>
<feature type="domain" description="Ig-like" evidence="10">
    <location>
        <begin position="425"/>
        <end position="555"/>
    </location>
</feature>
<keyword evidence="3 9" id="KW-0732">Signal</keyword>
<evidence type="ECO:0000256" key="5">
    <source>
        <dbReference type="ARBA" id="ARBA00022989"/>
    </source>
</evidence>
<dbReference type="InterPro" id="IPR013106">
    <property type="entry name" value="Ig_V-set"/>
</dbReference>
<evidence type="ECO:0000256" key="6">
    <source>
        <dbReference type="ARBA" id="ARBA00023136"/>
    </source>
</evidence>
<keyword evidence="7" id="KW-1015">Disulfide bond</keyword>
<dbReference type="FunFam" id="2.60.40.10:FF:000191">
    <property type="entry name" value="Immunoglobulin superfamily member 3"/>
    <property type="match status" value="1"/>
</dbReference>
<evidence type="ECO:0000256" key="2">
    <source>
        <dbReference type="ARBA" id="ARBA00022692"/>
    </source>
</evidence>
<dbReference type="InterPro" id="IPR003598">
    <property type="entry name" value="Ig_sub2"/>
</dbReference>
<dbReference type="AlphaFoldDB" id="A0A9Q1E4Z4"/>
<feature type="domain" description="Ig-like" evidence="10">
    <location>
        <begin position="164"/>
        <end position="271"/>
    </location>
</feature>
<feature type="signal peptide" evidence="9">
    <location>
        <begin position="1"/>
        <end position="37"/>
    </location>
</feature>
<dbReference type="PROSITE" id="PS50835">
    <property type="entry name" value="IG_LIKE"/>
    <property type="match status" value="4"/>
</dbReference>
<evidence type="ECO:0000313" key="12">
    <source>
        <dbReference type="Proteomes" id="UP001152622"/>
    </source>
</evidence>
<dbReference type="Pfam" id="PF07686">
    <property type="entry name" value="V-set"/>
    <property type="match status" value="1"/>
</dbReference>
<organism evidence="11 12">
    <name type="scientific">Synaphobranchus kaupii</name>
    <name type="common">Kaup's arrowtooth eel</name>
    <dbReference type="NCBI Taxonomy" id="118154"/>
    <lineage>
        <taxon>Eukaryota</taxon>
        <taxon>Metazoa</taxon>
        <taxon>Chordata</taxon>
        <taxon>Craniata</taxon>
        <taxon>Vertebrata</taxon>
        <taxon>Euteleostomi</taxon>
        <taxon>Actinopterygii</taxon>
        <taxon>Neopterygii</taxon>
        <taxon>Teleostei</taxon>
        <taxon>Anguilliformes</taxon>
        <taxon>Synaphobranchidae</taxon>
        <taxon>Synaphobranchus</taxon>
    </lineage>
</organism>
<keyword evidence="4" id="KW-0677">Repeat</keyword>